<proteinExistence type="predicted"/>
<reference evidence="3 4" key="1">
    <citation type="journal article" date="2023" name="Int. J. Syst. Evol. Microbiol.">
        <title>Streptococcus sciuri sp. nov., Staphylococcus marylandisciuri sp. nov. and Staphylococcus americanisciuri sp. nov., isolated from faeces of eastern grey squirrel (Sciurus carolinensis).</title>
        <authorList>
            <person name="Volokhov D.V."/>
            <person name="Zagorodnyaya T.A."/>
            <person name="Furtak V.A."/>
            <person name="Nattanmai G."/>
            <person name="Randall L."/>
            <person name="Jose S."/>
            <person name="Gao Y."/>
            <person name="Eisenberg T."/>
            <person name="Delmonte P."/>
            <person name="Blom J."/>
            <person name="Mitchell K.K."/>
        </authorList>
    </citation>
    <scope>NUCLEOTIDE SEQUENCE [LARGE SCALE GENOMIC DNA]</scope>
    <source>
        <strain evidence="3 4">GRT3</strain>
    </source>
</reference>
<feature type="transmembrane region" description="Helical" evidence="1">
    <location>
        <begin position="7"/>
        <end position="29"/>
    </location>
</feature>
<keyword evidence="1" id="KW-0812">Transmembrane</keyword>
<comment type="caution">
    <text evidence="3">The sequence shown here is derived from an EMBL/GenBank/DDBJ whole genome shotgun (WGS) entry which is preliminary data.</text>
</comment>
<dbReference type="Proteomes" id="UP001205609">
    <property type="component" value="Unassembled WGS sequence"/>
</dbReference>
<feature type="domain" description="YknX-like barrel-sandwich hybrid" evidence="2">
    <location>
        <begin position="62"/>
        <end position="162"/>
    </location>
</feature>
<sequence>MTKKTKLLLNFSAIFLFLTLISTITYYAYYLSKLTDIQTIEARLTFPYHTTGIVQSDYNYSVIFQPQYGQIHEIHVKDGQYISKETPLLTYYNPLKIPEISALTALSKQITTPKQAYECMRELVKLKTELYTTIQTPVQGIVRLHELVPSKKDSIILEIQSKTQHILTNLPEPIYLQLQQQKNVSLVQKTTQKSVTGHIVTILPPSSTPDSNTQNSYYPTIIKTNKNYPIGSHFTINLGEPKMMLPSDILLEKNYVVIHKNGKYVKRIINYDKINEQLIIKSGIFAGEKIVRNPNETALKIK</sequence>
<dbReference type="EMBL" id="JANUXY010000005">
    <property type="protein sequence ID" value="MCS4486509.1"/>
    <property type="molecule type" value="Genomic_DNA"/>
</dbReference>
<evidence type="ECO:0000256" key="1">
    <source>
        <dbReference type="SAM" id="Phobius"/>
    </source>
</evidence>
<dbReference type="RefSeq" id="WP_259199873.1">
    <property type="nucleotide sequence ID" value="NZ_JANUXY010000005.1"/>
</dbReference>
<accession>A0ABT2F2B1</accession>
<keyword evidence="4" id="KW-1185">Reference proteome</keyword>
<protein>
    <recommendedName>
        <fullName evidence="2">YknX-like barrel-sandwich hybrid domain-containing protein</fullName>
    </recommendedName>
</protein>
<organism evidence="3 4">
    <name type="scientific">Staphylococcus americanisciuri</name>
    <dbReference type="NCBI Taxonomy" id="2973940"/>
    <lineage>
        <taxon>Bacteria</taxon>
        <taxon>Bacillati</taxon>
        <taxon>Bacillota</taxon>
        <taxon>Bacilli</taxon>
        <taxon>Bacillales</taxon>
        <taxon>Staphylococcaceae</taxon>
        <taxon>Staphylococcus</taxon>
    </lineage>
</organism>
<gene>
    <name evidence="3" type="ORF">NXS11_06300</name>
</gene>
<evidence type="ECO:0000313" key="4">
    <source>
        <dbReference type="Proteomes" id="UP001205609"/>
    </source>
</evidence>
<name>A0ABT2F2B1_9STAP</name>
<keyword evidence="1" id="KW-0472">Membrane</keyword>
<evidence type="ECO:0000259" key="2">
    <source>
        <dbReference type="Pfam" id="PF25984"/>
    </source>
</evidence>
<evidence type="ECO:0000313" key="3">
    <source>
        <dbReference type="EMBL" id="MCS4486509.1"/>
    </source>
</evidence>
<dbReference type="Pfam" id="PF25984">
    <property type="entry name" value="BSH_YknX"/>
    <property type="match status" value="1"/>
</dbReference>
<keyword evidence="1" id="KW-1133">Transmembrane helix</keyword>
<dbReference type="InterPro" id="IPR058639">
    <property type="entry name" value="BSH_YknX-like"/>
</dbReference>